<dbReference type="SUPFAM" id="SSF56112">
    <property type="entry name" value="Protein kinase-like (PK-like)"/>
    <property type="match status" value="1"/>
</dbReference>
<accession>L8HAW2</accession>
<dbReference type="InterPro" id="IPR050108">
    <property type="entry name" value="CDK"/>
</dbReference>
<dbReference type="GO" id="GO:0005524">
    <property type="term" value="F:ATP binding"/>
    <property type="evidence" value="ECO:0007669"/>
    <property type="project" value="UniProtKB-UniRule"/>
</dbReference>
<evidence type="ECO:0000256" key="4">
    <source>
        <dbReference type="ARBA" id="ARBA00022679"/>
    </source>
</evidence>
<dbReference type="PANTHER" id="PTHR24056:SF508">
    <property type="entry name" value="CYCLIN-DEPENDENT KINASE 10"/>
    <property type="match status" value="1"/>
</dbReference>
<evidence type="ECO:0000256" key="7">
    <source>
        <dbReference type="ARBA" id="ARBA00022840"/>
    </source>
</evidence>
<dbReference type="InterPro" id="IPR008271">
    <property type="entry name" value="Ser/Thr_kinase_AS"/>
</dbReference>
<evidence type="ECO:0000313" key="14">
    <source>
        <dbReference type="EMBL" id="ELR22397.1"/>
    </source>
</evidence>
<keyword evidence="15" id="KW-1185">Reference proteome</keyword>
<evidence type="ECO:0000256" key="6">
    <source>
        <dbReference type="ARBA" id="ARBA00022777"/>
    </source>
</evidence>
<comment type="catalytic activity">
    <reaction evidence="8">
        <text>L-threonyl-[protein] + ATP = O-phospho-L-threonyl-[protein] + ADP + H(+)</text>
        <dbReference type="Rhea" id="RHEA:46608"/>
        <dbReference type="Rhea" id="RHEA-COMP:11060"/>
        <dbReference type="Rhea" id="RHEA-COMP:11605"/>
        <dbReference type="ChEBI" id="CHEBI:15378"/>
        <dbReference type="ChEBI" id="CHEBI:30013"/>
        <dbReference type="ChEBI" id="CHEBI:30616"/>
        <dbReference type="ChEBI" id="CHEBI:61977"/>
        <dbReference type="ChEBI" id="CHEBI:456216"/>
        <dbReference type="EC" id="2.7.11.22"/>
    </reaction>
</comment>
<evidence type="ECO:0000313" key="15">
    <source>
        <dbReference type="Proteomes" id="UP000011083"/>
    </source>
</evidence>
<keyword evidence="3 11" id="KW-0723">Serine/threonine-protein kinase</keyword>
<feature type="compositionally biased region" description="Low complexity" evidence="12">
    <location>
        <begin position="45"/>
        <end position="62"/>
    </location>
</feature>
<gene>
    <name evidence="14" type="ORF">ACA1_254440</name>
</gene>
<name>L8HAW2_ACACF</name>
<dbReference type="GO" id="GO:0005634">
    <property type="term" value="C:nucleus"/>
    <property type="evidence" value="ECO:0007669"/>
    <property type="project" value="TreeGrafter"/>
</dbReference>
<evidence type="ECO:0000256" key="3">
    <source>
        <dbReference type="ARBA" id="ARBA00022527"/>
    </source>
</evidence>
<dbReference type="PROSITE" id="PS00108">
    <property type="entry name" value="PROTEIN_KINASE_ST"/>
    <property type="match status" value="1"/>
</dbReference>
<dbReference type="Gene3D" id="3.30.200.20">
    <property type="entry name" value="Phosphorylase Kinase, domain 1"/>
    <property type="match status" value="1"/>
</dbReference>
<evidence type="ECO:0000256" key="2">
    <source>
        <dbReference type="ARBA" id="ARBA00012425"/>
    </source>
</evidence>
<dbReference type="EMBL" id="KB007885">
    <property type="protein sequence ID" value="ELR22397.1"/>
    <property type="molecule type" value="Genomic_DNA"/>
</dbReference>
<feature type="domain" description="Protein kinase" evidence="13">
    <location>
        <begin position="131"/>
        <end position="395"/>
    </location>
</feature>
<evidence type="ECO:0000256" key="12">
    <source>
        <dbReference type="SAM" id="MobiDB-lite"/>
    </source>
</evidence>
<comment type="similarity">
    <text evidence="1">Belongs to the protein kinase superfamily. CMGC Ser/Thr protein kinase family. CDC2/CDKX subfamily.</text>
</comment>
<dbReference type="InterPro" id="IPR000719">
    <property type="entry name" value="Prot_kinase_dom"/>
</dbReference>
<feature type="binding site" evidence="10">
    <location>
        <position position="160"/>
    </location>
    <ligand>
        <name>ATP</name>
        <dbReference type="ChEBI" id="CHEBI:30616"/>
    </ligand>
</feature>
<dbReference type="PROSITE" id="PS50011">
    <property type="entry name" value="PROTEIN_KINASE_DOM"/>
    <property type="match status" value="1"/>
</dbReference>
<evidence type="ECO:0000256" key="10">
    <source>
        <dbReference type="PROSITE-ProRule" id="PRU10141"/>
    </source>
</evidence>
<evidence type="ECO:0000256" key="9">
    <source>
        <dbReference type="ARBA" id="ARBA00048367"/>
    </source>
</evidence>
<dbReference type="EC" id="2.7.11.22" evidence="2"/>
<keyword evidence="6 14" id="KW-0418">Kinase</keyword>
<protein>
    <recommendedName>
        <fullName evidence="2">cyclin-dependent kinase</fullName>
        <ecNumber evidence="2">2.7.11.22</ecNumber>
    </recommendedName>
</protein>
<keyword evidence="7 10" id="KW-0067">ATP-binding</keyword>
<dbReference type="InterPro" id="IPR011009">
    <property type="entry name" value="Kinase-like_dom_sf"/>
</dbReference>
<keyword evidence="4" id="KW-0808">Transferase</keyword>
<dbReference type="Proteomes" id="UP000011083">
    <property type="component" value="Unassembled WGS sequence"/>
</dbReference>
<evidence type="ECO:0000256" key="1">
    <source>
        <dbReference type="ARBA" id="ARBA00006485"/>
    </source>
</evidence>
<dbReference type="PROSITE" id="PS00107">
    <property type="entry name" value="PROTEIN_KINASE_ATP"/>
    <property type="match status" value="1"/>
</dbReference>
<dbReference type="STRING" id="1257118.L8HAW2"/>
<comment type="catalytic activity">
    <reaction evidence="9">
        <text>L-seryl-[protein] + ATP = O-phospho-L-seryl-[protein] + ADP + H(+)</text>
        <dbReference type="Rhea" id="RHEA:17989"/>
        <dbReference type="Rhea" id="RHEA-COMP:9863"/>
        <dbReference type="Rhea" id="RHEA-COMP:11604"/>
        <dbReference type="ChEBI" id="CHEBI:15378"/>
        <dbReference type="ChEBI" id="CHEBI:29999"/>
        <dbReference type="ChEBI" id="CHEBI:30616"/>
        <dbReference type="ChEBI" id="CHEBI:83421"/>
        <dbReference type="ChEBI" id="CHEBI:456216"/>
        <dbReference type="EC" id="2.7.11.22"/>
    </reaction>
</comment>
<feature type="compositionally biased region" description="Low complexity" evidence="12">
    <location>
        <begin position="91"/>
        <end position="108"/>
    </location>
</feature>
<dbReference type="SMART" id="SM00220">
    <property type="entry name" value="S_TKc"/>
    <property type="match status" value="1"/>
</dbReference>
<feature type="region of interest" description="Disordered" evidence="12">
    <location>
        <begin position="1"/>
        <end position="108"/>
    </location>
</feature>
<dbReference type="FunFam" id="3.30.200.20:FF:000054">
    <property type="entry name" value="Cyclin-dependent kinase 11B"/>
    <property type="match status" value="1"/>
</dbReference>
<keyword evidence="5 10" id="KW-0547">Nucleotide-binding</keyword>
<dbReference type="OrthoDB" id="1732493at2759"/>
<dbReference type="OMA" id="TEPGHAM"/>
<dbReference type="AlphaFoldDB" id="L8HAW2"/>
<feature type="compositionally biased region" description="Low complexity" evidence="12">
    <location>
        <begin position="27"/>
        <end position="37"/>
    </location>
</feature>
<dbReference type="KEGG" id="acan:ACA1_254440"/>
<dbReference type="GeneID" id="14923331"/>
<organism evidence="14 15">
    <name type="scientific">Acanthamoeba castellanii (strain ATCC 30010 / Neff)</name>
    <dbReference type="NCBI Taxonomy" id="1257118"/>
    <lineage>
        <taxon>Eukaryota</taxon>
        <taxon>Amoebozoa</taxon>
        <taxon>Discosea</taxon>
        <taxon>Longamoebia</taxon>
        <taxon>Centramoebida</taxon>
        <taxon>Acanthamoebidae</taxon>
        <taxon>Acanthamoeba</taxon>
    </lineage>
</organism>
<dbReference type="VEuPathDB" id="AmoebaDB:ACA1_254440"/>
<dbReference type="Pfam" id="PF00069">
    <property type="entry name" value="Pkinase"/>
    <property type="match status" value="1"/>
</dbReference>
<feature type="compositionally biased region" description="Basic and acidic residues" evidence="12">
    <location>
        <begin position="423"/>
        <end position="453"/>
    </location>
</feature>
<evidence type="ECO:0000256" key="5">
    <source>
        <dbReference type="ARBA" id="ARBA00022741"/>
    </source>
</evidence>
<evidence type="ECO:0000259" key="13">
    <source>
        <dbReference type="PROSITE" id="PS50011"/>
    </source>
</evidence>
<dbReference type="InterPro" id="IPR017441">
    <property type="entry name" value="Protein_kinase_ATP_BS"/>
</dbReference>
<evidence type="ECO:0000256" key="11">
    <source>
        <dbReference type="RuleBase" id="RU000304"/>
    </source>
</evidence>
<reference evidence="14 15" key="1">
    <citation type="journal article" date="2013" name="Genome Biol.">
        <title>Genome of Acanthamoeba castellanii highlights extensive lateral gene transfer and early evolution of tyrosine kinase signaling.</title>
        <authorList>
            <person name="Clarke M."/>
            <person name="Lohan A.J."/>
            <person name="Liu B."/>
            <person name="Lagkouvardos I."/>
            <person name="Roy S."/>
            <person name="Zafar N."/>
            <person name="Bertelli C."/>
            <person name="Schilde C."/>
            <person name="Kianianmomeni A."/>
            <person name="Burglin T.R."/>
            <person name="Frech C."/>
            <person name="Turcotte B."/>
            <person name="Kopec K.O."/>
            <person name="Synnott J.M."/>
            <person name="Choo C."/>
            <person name="Paponov I."/>
            <person name="Finkler A."/>
            <person name="Soon Heng Tan C."/>
            <person name="Hutchins A.P."/>
            <person name="Weinmeier T."/>
            <person name="Rattei T."/>
            <person name="Chu J.S."/>
            <person name="Gimenez G."/>
            <person name="Irimia M."/>
            <person name="Rigden D.J."/>
            <person name="Fitzpatrick D.A."/>
            <person name="Lorenzo-Morales J."/>
            <person name="Bateman A."/>
            <person name="Chiu C.H."/>
            <person name="Tang P."/>
            <person name="Hegemann P."/>
            <person name="Fromm H."/>
            <person name="Raoult D."/>
            <person name="Greub G."/>
            <person name="Miranda-Saavedra D."/>
            <person name="Chen N."/>
            <person name="Nash P."/>
            <person name="Ginger M.L."/>
            <person name="Horn M."/>
            <person name="Schaap P."/>
            <person name="Caler L."/>
            <person name="Loftus B."/>
        </authorList>
    </citation>
    <scope>NUCLEOTIDE SEQUENCE [LARGE SCALE GENOMIC DNA]</scope>
    <source>
        <strain evidence="14 15">Neff</strain>
    </source>
</reference>
<evidence type="ECO:0000256" key="8">
    <source>
        <dbReference type="ARBA" id="ARBA00047811"/>
    </source>
</evidence>
<dbReference type="Gene3D" id="1.10.510.10">
    <property type="entry name" value="Transferase(Phosphotransferase) domain 1"/>
    <property type="match status" value="2"/>
</dbReference>
<proteinExistence type="inferred from homology"/>
<dbReference type="PANTHER" id="PTHR24056">
    <property type="entry name" value="CELL DIVISION PROTEIN KINASE"/>
    <property type="match status" value="1"/>
</dbReference>
<dbReference type="RefSeq" id="XP_004367653.1">
    <property type="nucleotide sequence ID" value="XM_004367596.1"/>
</dbReference>
<sequence>MKRSREEMPTTLHRRTQSHGSILPTNASSSSSSARASTFLPPAAPSLGSSSSSSSSVARPPSHIQITRPPQPRRETSSRHTPTPTSGGRLAANPSTPAAAKSSSSPFGGFSASRAIDESLLMGTCRRIQQYETLEQVGEGTYGVVYRARDMRSNRIVALKKVRMEKEKDGIPITCLREVKILKEVDHPNIVRLLGVTVGRQLDAMYLAFEYVEHDLAGLIDNMKKPFTEAEVKCLMMQLLRAVHYLHRNYYIHRDLKLSNLLFSNKGELKLCDFGLARIFGEPNKAMTPKVDMWAVGCIFGELLMNTPVMPGKTEIEQLQLMCRLLGTPNDKIWPGYYELPNAKIIAGLPQQNYHMISNKFKFLSPAGQDLIKKFLTYDPNKRITAYQALQHPYFTESPMPKSPDMMPTFPTKLNTGYRRARRSDEVQEDRRMDEERRHQNDRFGEVFGDHDYAGGAPLKKRRF</sequence>
<feature type="region of interest" description="Disordered" evidence="12">
    <location>
        <begin position="411"/>
        <end position="464"/>
    </location>
</feature>
<dbReference type="GO" id="GO:0004693">
    <property type="term" value="F:cyclin-dependent protein serine/threonine kinase activity"/>
    <property type="evidence" value="ECO:0007669"/>
    <property type="project" value="UniProtKB-EC"/>
</dbReference>
<dbReference type="GO" id="GO:0007346">
    <property type="term" value="P:regulation of mitotic cell cycle"/>
    <property type="evidence" value="ECO:0007669"/>
    <property type="project" value="TreeGrafter"/>
</dbReference>